<evidence type="ECO:0000256" key="15">
    <source>
        <dbReference type="SAM" id="Phobius"/>
    </source>
</evidence>
<dbReference type="PANTHER" id="PTHR24291:SF189">
    <property type="entry name" value="CYTOCHROME P450 4C3-RELATED"/>
    <property type="match status" value="1"/>
</dbReference>
<evidence type="ECO:0008006" key="18">
    <source>
        <dbReference type="Google" id="ProtNLM"/>
    </source>
</evidence>
<feature type="binding site" description="axial binding residue" evidence="14">
    <location>
        <position position="437"/>
    </location>
    <ligand>
        <name>heme</name>
        <dbReference type="ChEBI" id="CHEBI:30413"/>
    </ligand>
    <ligandPart>
        <name>Fe</name>
        <dbReference type="ChEBI" id="CHEBI:18248"/>
    </ligandPart>
</feature>
<dbReference type="InterPro" id="IPR050196">
    <property type="entry name" value="Cytochrome_P450_Monoox"/>
</dbReference>
<keyword evidence="10" id="KW-0560">Oxidoreductase</keyword>
<dbReference type="InterPro" id="IPR036396">
    <property type="entry name" value="Cyt_P450_sf"/>
</dbReference>
<comment type="cofactor">
    <cofactor evidence="1 14">
        <name>heme</name>
        <dbReference type="ChEBI" id="CHEBI:30413"/>
    </cofactor>
</comment>
<evidence type="ECO:0000313" key="16">
    <source>
        <dbReference type="EMBL" id="CAG9805536.1"/>
    </source>
</evidence>
<keyword evidence="15" id="KW-0812">Transmembrane</keyword>
<dbReference type="InterPro" id="IPR002401">
    <property type="entry name" value="Cyt_P450_E_grp-I"/>
</dbReference>
<comment type="subcellular location">
    <subcellularLocation>
        <location evidence="4">Endoplasmic reticulum membrane</location>
        <topology evidence="4">Peripheral membrane protein</topology>
    </subcellularLocation>
    <subcellularLocation>
        <location evidence="3">Microsome membrane</location>
        <topology evidence="3">Peripheral membrane protein</topology>
    </subcellularLocation>
</comment>
<reference evidence="16" key="2">
    <citation type="submission" date="2022-10" db="EMBL/GenBank/DDBJ databases">
        <authorList>
            <consortium name="ENA_rothamsted_submissions"/>
            <consortium name="culmorum"/>
            <person name="King R."/>
        </authorList>
    </citation>
    <scope>NUCLEOTIDE SEQUENCE</scope>
</reference>
<dbReference type="GO" id="GO:0004497">
    <property type="term" value="F:monooxygenase activity"/>
    <property type="evidence" value="ECO:0007669"/>
    <property type="project" value="UniProtKB-KW"/>
</dbReference>
<comment type="similarity">
    <text evidence="5">Belongs to the cytochrome P450 family.</text>
</comment>
<evidence type="ECO:0000256" key="2">
    <source>
        <dbReference type="ARBA" id="ARBA00003690"/>
    </source>
</evidence>
<comment type="function">
    <text evidence="2">May be involved in the metabolism of insect hormones and in the breakdown of synthetic insecticides.</text>
</comment>
<accession>A0A9N9WQZ0</accession>
<dbReference type="PANTHER" id="PTHR24291">
    <property type="entry name" value="CYTOCHROME P450 FAMILY 4"/>
    <property type="match status" value="1"/>
</dbReference>
<dbReference type="OrthoDB" id="1470350at2759"/>
<dbReference type="GO" id="GO:0005789">
    <property type="term" value="C:endoplasmic reticulum membrane"/>
    <property type="evidence" value="ECO:0007669"/>
    <property type="project" value="UniProtKB-SubCell"/>
</dbReference>
<gene>
    <name evidence="16" type="ORF">CHIRRI_LOCUS8407</name>
</gene>
<dbReference type="PRINTS" id="PR00463">
    <property type="entry name" value="EP450I"/>
</dbReference>
<dbReference type="Proteomes" id="UP001153620">
    <property type="component" value="Chromosome 2"/>
</dbReference>
<keyword evidence="7 14" id="KW-0479">Metal-binding</keyword>
<feature type="transmembrane region" description="Helical" evidence="15">
    <location>
        <begin position="6"/>
        <end position="21"/>
    </location>
</feature>
<evidence type="ECO:0000256" key="5">
    <source>
        <dbReference type="ARBA" id="ARBA00010617"/>
    </source>
</evidence>
<evidence type="ECO:0000256" key="8">
    <source>
        <dbReference type="ARBA" id="ARBA00022824"/>
    </source>
</evidence>
<dbReference type="GO" id="GO:0020037">
    <property type="term" value="F:heme binding"/>
    <property type="evidence" value="ECO:0007669"/>
    <property type="project" value="InterPro"/>
</dbReference>
<sequence>MIVLEVLIFTIVFLVIKYFWNNRRFYYLASKIPTSVFDYSIRGIYNIFTADSKMMFKLINQSFNNKSDIAKTWFFHVLFIVPNNPDDVKTIFNAKQCYDKPNFVKFSSKLEKGSVFGDLDYWQSHRKIMSPFFGHQGLKTLIPLFNEKSRILVKKLENMVDKEAFNIFHNLTALTLETILNVMEYDVDIQNREPKSRDVFIKYLDEYTKIAFMRMFKFWLHPNIIFKISSLYKKQCHSMSKCGMVFTNDIIKNIRTNTKTNEDEKPKSFMRALLNPKYNLTDDEIKDEVRSVILGGQDTSAIASSMTLLMLANNKDVQQKVVDELHQIFGKTQETPNIELENLNELVYLEMVINEVMRLYPVVPFVVRHVDEELILGENYRIPAKAAVIVPIIRIHKNKKYWGDDAEEFNPERFSKENFSKIHPYAFLPFAKGSRMCIGYRYAMMLMKIQLSLFLMRYEVDTDLKLDELEFTVQVMMTVCQGYMIKIRDRKC</sequence>
<reference evidence="16" key="1">
    <citation type="submission" date="2022-01" db="EMBL/GenBank/DDBJ databases">
        <authorList>
            <person name="King R."/>
        </authorList>
    </citation>
    <scope>NUCLEOTIDE SEQUENCE</scope>
</reference>
<dbReference type="InterPro" id="IPR001128">
    <property type="entry name" value="Cyt_P450"/>
</dbReference>
<keyword evidence="6 14" id="KW-0349">Heme</keyword>
<evidence type="ECO:0000256" key="9">
    <source>
        <dbReference type="ARBA" id="ARBA00022848"/>
    </source>
</evidence>
<evidence type="ECO:0000256" key="13">
    <source>
        <dbReference type="ARBA" id="ARBA00023136"/>
    </source>
</evidence>
<organism evidence="16 17">
    <name type="scientific">Chironomus riparius</name>
    <dbReference type="NCBI Taxonomy" id="315576"/>
    <lineage>
        <taxon>Eukaryota</taxon>
        <taxon>Metazoa</taxon>
        <taxon>Ecdysozoa</taxon>
        <taxon>Arthropoda</taxon>
        <taxon>Hexapoda</taxon>
        <taxon>Insecta</taxon>
        <taxon>Pterygota</taxon>
        <taxon>Neoptera</taxon>
        <taxon>Endopterygota</taxon>
        <taxon>Diptera</taxon>
        <taxon>Nematocera</taxon>
        <taxon>Chironomoidea</taxon>
        <taxon>Chironomidae</taxon>
        <taxon>Chironominae</taxon>
        <taxon>Chironomus</taxon>
    </lineage>
</organism>
<dbReference type="AlphaFoldDB" id="A0A9N9WQZ0"/>
<dbReference type="GO" id="GO:0016705">
    <property type="term" value="F:oxidoreductase activity, acting on paired donors, with incorporation or reduction of molecular oxygen"/>
    <property type="evidence" value="ECO:0007669"/>
    <property type="project" value="InterPro"/>
</dbReference>
<proteinExistence type="inferred from homology"/>
<evidence type="ECO:0000256" key="4">
    <source>
        <dbReference type="ARBA" id="ARBA00004406"/>
    </source>
</evidence>
<evidence type="ECO:0000256" key="10">
    <source>
        <dbReference type="ARBA" id="ARBA00023002"/>
    </source>
</evidence>
<evidence type="ECO:0000256" key="12">
    <source>
        <dbReference type="ARBA" id="ARBA00023033"/>
    </source>
</evidence>
<dbReference type="GO" id="GO:0005506">
    <property type="term" value="F:iron ion binding"/>
    <property type="evidence" value="ECO:0007669"/>
    <property type="project" value="InterPro"/>
</dbReference>
<keyword evidence="15" id="KW-1133">Transmembrane helix</keyword>
<keyword evidence="9" id="KW-0492">Microsome</keyword>
<evidence type="ECO:0000256" key="3">
    <source>
        <dbReference type="ARBA" id="ARBA00004174"/>
    </source>
</evidence>
<evidence type="ECO:0000256" key="14">
    <source>
        <dbReference type="PIRSR" id="PIRSR602401-1"/>
    </source>
</evidence>
<evidence type="ECO:0000256" key="11">
    <source>
        <dbReference type="ARBA" id="ARBA00023004"/>
    </source>
</evidence>
<dbReference type="PRINTS" id="PR00385">
    <property type="entry name" value="P450"/>
</dbReference>
<keyword evidence="12" id="KW-0503">Monooxygenase</keyword>
<evidence type="ECO:0000256" key="7">
    <source>
        <dbReference type="ARBA" id="ARBA00022723"/>
    </source>
</evidence>
<dbReference type="Pfam" id="PF00067">
    <property type="entry name" value="p450"/>
    <property type="match status" value="1"/>
</dbReference>
<dbReference type="SUPFAM" id="SSF48264">
    <property type="entry name" value="Cytochrome P450"/>
    <property type="match status" value="1"/>
</dbReference>
<protein>
    <recommendedName>
        <fullName evidence="18">Cytochrome P450</fullName>
    </recommendedName>
</protein>
<dbReference type="Gene3D" id="1.10.630.10">
    <property type="entry name" value="Cytochrome P450"/>
    <property type="match status" value="1"/>
</dbReference>
<keyword evidence="11 14" id="KW-0408">Iron</keyword>
<keyword evidence="13 15" id="KW-0472">Membrane</keyword>
<name>A0A9N9WQZ0_9DIPT</name>
<keyword evidence="8" id="KW-0256">Endoplasmic reticulum</keyword>
<dbReference type="EMBL" id="OU895878">
    <property type="protein sequence ID" value="CAG9805536.1"/>
    <property type="molecule type" value="Genomic_DNA"/>
</dbReference>
<keyword evidence="17" id="KW-1185">Reference proteome</keyword>
<evidence type="ECO:0000313" key="17">
    <source>
        <dbReference type="Proteomes" id="UP001153620"/>
    </source>
</evidence>
<evidence type="ECO:0000256" key="6">
    <source>
        <dbReference type="ARBA" id="ARBA00022617"/>
    </source>
</evidence>
<evidence type="ECO:0000256" key="1">
    <source>
        <dbReference type="ARBA" id="ARBA00001971"/>
    </source>
</evidence>